<dbReference type="AlphaFoldDB" id="D9XIK3"/>
<feature type="region of interest" description="Disordered" evidence="1">
    <location>
        <begin position="63"/>
        <end position="105"/>
    </location>
</feature>
<sequence length="105" mass="11390">MCGGAREDPWPRLGSHEWGRQQPLPRQSSHASHFRLVGGALIFTAGSFCWDVRGSAAEDTSTRCVGRHRSHTAVSRRGAPVPGRRARAARRTEHGRRPGTGLGAP</sequence>
<feature type="region of interest" description="Disordered" evidence="1">
    <location>
        <begin position="1"/>
        <end position="31"/>
    </location>
</feature>
<keyword evidence="3" id="KW-1185">Reference proteome</keyword>
<feature type="compositionally biased region" description="Basic and acidic residues" evidence="1">
    <location>
        <begin position="1"/>
        <end position="19"/>
    </location>
</feature>
<proteinExistence type="predicted"/>
<dbReference type="EMBL" id="GG657757">
    <property type="protein sequence ID" value="EFL32944.1"/>
    <property type="molecule type" value="Genomic_DNA"/>
</dbReference>
<protein>
    <submittedName>
        <fullName evidence="2">Predicted protein</fullName>
    </submittedName>
</protein>
<accession>D9XIK3</accession>
<name>D9XIK3_STRVT</name>
<evidence type="ECO:0000313" key="3">
    <source>
        <dbReference type="Proteomes" id="UP000004184"/>
    </source>
</evidence>
<organism evidence="2 3">
    <name type="scientific">Streptomyces viridochromogenes (strain DSM 40736 / JCM 4977 / BCRC 1201 / Tue 494)</name>
    <dbReference type="NCBI Taxonomy" id="591159"/>
    <lineage>
        <taxon>Bacteria</taxon>
        <taxon>Bacillati</taxon>
        <taxon>Actinomycetota</taxon>
        <taxon>Actinomycetes</taxon>
        <taxon>Kitasatosporales</taxon>
        <taxon>Streptomycetaceae</taxon>
        <taxon>Streptomyces</taxon>
    </lineage>
</organism>
<reference evidence="3" key="1">
    <citation type="submission" date="2009-02" db="EMBL/GenBank/DDBJ databases">
        <title>Annotation of Streptomyces viridochromogenes strain DSM 40736.</title>
        <authorList>
            <consortium name="The Broad Institute Genome Sequencing Platform"/>
            <consortium name="Broad Institute Microbial Sequencing Center"/>
            <person name="Fischbach M."/>
            <person name="Godfrey P."/>
            <person name="Ward D."/>
            <person name="Young S."/>
            <person name="Zeng Q."/>
            <person name="Koehrsen M."/>
            <person name="Alvarado L."/>
            <person name="Berlin A.M."/>
            <person name="Bochicchio J."/>
            <person name="Borenstein D."/>
            <person name="Chapman S.B."/>
            <person name="Chen Z."/>
            <person name="Engels R."/>
            <person name="Freedman E."/>
            <person name="Gellesch M."/>
            <person name="Goldberg J."/>
            <person name="Griggs A."/>
            <person name="Gujja S."/>
            <person name="Heilman E.R."/>
            <person name="Heiman D.I."/>
            <person name="Hepburn T.A."/>
            <person name="Howarth C."/>
            <person name="Jen D."/>
            <person name="Larson L."/>
            <person name="Lewis B."/>
            <person name="Mehta T."/>
            <person name="Park D."/>
            <person name="Pearson M."/>
            <person name="Richards J."/>
            <person name="Roberts A."/>
            <person name="Saif S."/>
            <person name="Shea T.D."/>
            <person name="Shenoy N."/>
            <person name="Sisk P."/>
            <person name="Stolte C."/>
            <person name="Sykes S.N."/>
            <person name="Thomson T."/>
            <person name="Walk T."/>
            <person name="White J."/>
            <person name="Yandava C."/>
            <person name="Straight P."/>
            <person name="Clardy J."/>
            <person name="Hung D."/>
            <person name="Kolter R."/>
            <person name="Mekalanos J."/>
            <person name="Walker S."/>
            <person name="Walsh C.T."/>
            <person name="Wieland-Brown L.C."/>
            <person name="Haas B."/>
            <person name="Nusbaum C."/>
            <person name="Birren B."/>
        </authorList>
    </citation>
    <scope>NUCLEOTIDE SEQUENCE [LARGE SCALE GENOMIC DNA]</scope>
    <source>
        <strain evidence="3">DSM 40736 / JCM 4977 / BCRC 1201 / Tue 494</strain>
    </source>
</reference>
<dbReference type="HOGENOM" id="CLU_2235158_0_0_11"/>
<evidence type="ECO:0000313" key="2">
    <source>
        <dbReference type="EMBL" id="EFL32944.1"/>
    </source>
</evidence>
<evidence type="ECO:0000256" key="1">
    <source>
        <dbReference type="SAM" id="MobiDB-lite"/>
    </source>
</evidence>
<dbReference type="Proteomes" id="UP000004184">
    <property type="component" value="Unassembled WGS sequence"/>
</dbReference>
<dbReference type="STRING" id="591159.SSQG_03462"/>
<gene>
    <name evidence="2" type="ORF">SSQG_03462</name>
</gene>